<keyword evidence="2" id="KW-1185">Reference proteome</keyword>
<dbReference type="PANTHER" id="PTHR38733:SF1">
    <property type="entry name" value="TYPE IV METHYL-DIRECTED RESTRICTION ENZYME ECOKMCRBC"/>
    <property type="match status" value="1"/>
</dbReference>
<gene>
    <name evidence="1" type="ORF">DRF57_10610</name>
</gene>
<sequence>MGILLSEHKSFLIRRRIPEEPVAELQDELYLDEDSFQRFTALESKRFNHQSFSFSVVKGENHCEIKADYFVGIDWLGKTGRTIYVEPKINAGLSQYFRNCLNEEENSTETPEEFNNKEKAEAKEINYLSILLDIMSLPETARYSKDVIQIDWKAQPITIDQKADRLTPFLIVQFLQHLKTIAKKGLKKSYYKVQENLNSKVKGKVLVGQHIKKNVFKNRLTSTFCEFQVFGEDHLENRFLKKVLEFVASYIGNNTSLFPAKSDLPAIKDILNYCRPAFEHISTDVDEYQLKNIKKNPFFNEYREAIRIGQLILKRFSYTITKTTQKKIETPPFWIDMPRLFELYFYYQLVKANPGDEQYIHYQFSTYGNYLDILISKPGFEMVIDTKYKLKYTKSHIHKDIRQVSGYSRLKKVVHKIKSKNEAWDENNILNCLIIYPHLYQPSENSLNVPQSLLTSFKIKDIQKQFENKENQITAYHKIFKLGINLPVS</sequence>
<keyword evidence="1" id="KW-0378">Hydrolase</keyword>
<dbReference type="RefSeq" id="WP_115918428.1">
    <property type="nucleotide sequence ID" value="NZ_BJYH01000005.1"/>
</dbReference>
<reference evidence="1 2" key="1">
    <citation type="journal article" date="2010" name="Syst. Appl. Microbiol.">
        <title>Four new species of Chryseobacterium from the rhizosphere of coastal sand dune plants, Chryseobacterium elymi sp. nov., Chryseobacterium hagamense sp. nov., Chryseobacterium lathyri sp. nov. and Chryseobacterium rhizosphaerae sp. nov.</title>
        <authorList>
            <person name="Cho S.H."/>
            <person name="Lee K.S."/>
            <person name="Shin D.S."/>
            <person name="Han J.H."/>
            <person name="Park K.S."/>
            <person name="Lee C.H."/>
            <person name="Park K.H."/>
            <person name="Kim S.B."/>
        </authorList>
    </citation>
    <scope>NUCLEOTIDE SEQUENCE [LARGE SCALE GENOMIC DNA]</scope>
    <source>
        <strain evidence="1 2">KCTC 22548</strain>
    </source>
</reference>
<name>A0ABX9IKK8_9FLAO</name>
<dbReference type="Pfam" id="PF10117">
    <property type="entry name" value="McrBC"/>
    <property type="match status" value="1"/>
</dbReference>
<dbReference type="EMBL" id="QNUF01000010">
    <property type="protein sequence ID" value="REC75463.1"/>
    <property type="molecule type" value="Genomic_DNA"/>
</dbReference>
<keyword evidence="1" id="KW-0540">Nuclease</keyword>
<dbReference type="PANTHER" id="PTHR38733">
    <property type="entry name" value="PROTEIN MCRC"/>
    <property type="match status" value="1"/>
</dbReference>
<dbReference type="GO" id="GO:0004519">
    <property type="term" value="F:endonuclease activity"/>
    <property type="evidence" value="ECO:0007669"/>
    <property type="project" value="UniProtKB-KW"/>
</dbReference>
<evidence type="ECO:0000313" key="1">
    <source>
        <dbReference type="EMBL" id="REC75463.1"/>
    </source>
</evidence>
<dbReference type="InterPro" id="IPR019292">
    <property type="entry name" value="McrC"/>
</dbReference>
<evidence type="ECO:0000313" key="2">
    <source>
        <dbReference type="Proteomes" id="UP000256491"/>
    </source>
</evidence>
<proteinExistence type="predicted"/>
<organism evidence="1 2">
    <name type="scientific">Chryseobacterium rhizosphaerae</name>
    <dbReference type="NCBI Taxonomy" id="395937"/>
    <lineage>
        <taxon>Bacteria</taxon>
        <taxon>Pseudomonadati</taxon>
        <taxon>Bacteroidota</taxon>
        <taxon>Flavobacteriia</taxon>
        <taxon>Flavobacteriales</taxon>
        <taxon>Weeksellaceae</taxon>
        <taxon>Chryseobacterium group</taxon>
        <taxon>Chryseobacterium</taxon>
    </lineage>
</organism>
<comment type="caution">
    <text evidence="1">The sequence shown here is derived from an EMBL/GenBank/DDBJ whole genome shotgun (WGS) entry which is preliminary data.</text>
</comment>
<dbReference type="Proteomes" id="UP000256491">
    <property type="component" value="Unassembled WGS sequence"/>
</dbReference>
<keyword evidence="1" id="KW-0255">Endonuclease</keyword>
<accession>A0ABX9IKK8</accession>
<protein>
    <submittedName>
        <fullName evidence="1">Restriction endonuclease</fullName>
    </submittedName>
</protein>